<reference evidence="2 3" key="1">
    <citation type="journal article" date="2016" name="Nat. Commun.">
        <title>Thousands of microbial genomes shed light on interconnected biogeochemical processes in an aquifer system.</title>
        <authorList>
            <person name="Anantharaman K."/>
            <person name="Brown C.T."/>
            <person name="Hug L.A."/>
            <person name="Sharon I."/>
            <person name="Castelle C.J."/>
            <person name="Probst A.J."/>
            <person name="Thomas B.C."/>
            <person name="Singh A."/>
            <person name="Wilkins M.J."/>
            <person name="Karaoz U."/>
            <person name="Brodie E.L."/>
            <person name="Williams K.H."/>
            <person name="Hubbard S.S."/>
            <person name="Banfield J.F."/>
        </authorList>
    </citation>
    <scope>NUCLEOTIDE SEQUENCE [LARGE SCALE GENOMIC DNA]</scope>
</reference>
<dbReference type="InterPro" id="IPR038765">
    <property type="entry name" value="Papain-like_cys_pep_sf"/>
</dbReference>
<gene>
    <name evidence="2" type="ORF">A2008_09240</name>
</gene>
<dbReference type="SMART" id="SM00460">
    <property type="entry name" value="TGc"/>
    <property type="match status" value="1"/>
</dbReference>
<dbReference type="Proteomes" id="UP000178735">
    <property type="component" value="Unassembled WGS sequence"/>
</dbReference>
<dbReference type="STRING" id="1817813.A2008_09240"/>
<dbReference type="PANTHER" id="PTHR38339:SF1">
    <property type="entry name" value="TRANSGLUTAMINASE-LIKE DOMAIN-CONTAINING PROTEIN"/>
    <property type="match status" value="1"/>
</dbReference>
<dbReference type="EMBL" id="MGFH01000128">
    <property type="protein sequence ID" value="OGM05082.1"/>
    <property type="molecule type" value="Genomic_DNA"/>
</dbReference>
<comment type="caution">
    <text evidence="2">The sequence shown here is derived from an EMBL/GenBank/DDBJ whole genome shotgun (WGS) entry which is preliminary data.</text>
</comment>
<dbReference type="InterPro" id="IPR002931">
    <property type="entry name" value="Transglutaminase-like"/>
</dbReference>
<dbReference type="Pfam" id="PF01841">
    <property type="entry name" value="Transglut_core"/>
    <property type="match status" value="1"/>
</dbReference>
<accession>A0A1F7WQP8</accession>
<protein>
    <recommendedName>
        <fullName evidence="1">Transglutaminase-like domain-containing protein</fullName>
    </recommendedName>
</protein>
<dbReference type="Gene3D" id="3.10.620.30">
    <property type="match status" value="1"/>
</dbReference>
<feature type="domain" description="Transglutaminase-like" evidence="1">
    <location>
        <begin position="358"/>
        <end position="419"/>
    </location>
</feature>
<evidence type="ECO:0000313" key="2">
    <source>
        <dbReference type="EMBL" id="OGM05082.1"/>
    </source>
</evidence>
<evidence type="ECO:0000313" key="3">
    <source>
        <dbReference type="Proteomes" id="UP000178735"/>
    </source>
</evidence>
<dbReference type="SUPFAM" id="SSF54001">
    <property type="entry name" value="Cysteine proteinases"/>
    <property type="match status" value="1"/>
</dbReference>
<evidence type="ECO:0000259" key="1">
    <source>
        <dbReference type="SMART" id="SM00460"/>
    </source>
</evidence>
<organism evidence="2 3">
    <name type="scientific">Candidatus Wallbacteria bacterium GWC2_49_35</name>
    <dbReference type="NCBI Taxonomy" id="1817813"/>
    <lineage>
        <taxon>Bacteria</taxon>
        <taxon>Candidatus Walliibacteriota</taxon>
    </lineage>
</organism>
<sequence>MKLKGIFRKALGLLIVFAFMFAAVFPAFAGAIESFSKAIELEKNASYFKAVKMYERAAREAGREKNDIIEVKSNFRIKQIEKIIISYPYDKKQAKKALAKALPKIDKKERDSWFETNKINDYILIDGKPYYQQTFIANILFRDDAVYHKVNRSKSRAFFGSLYDIIYRPADAGFKPDAAIPNINPVDFLGTQTLKVPRAKLPKTGLLQMWFPMPIMSSAQSDVRFISFAPQKYLKALPKADADISLAYFEVPLEQLKEDLNIEIKFMFKRYEQRFIIDPASCGAYDTESALYKEYTRSNKNTAVTAEIKAKAEQIAAGEKNPYLAAKKIYNYVVENIKYSFMPHLALGVLEMPESVFVHELGYGDCGAQSMYFAALCRSIGIPAKSSGGYQLVPGYAGPHFWAEFYLPNYGWVPVDTSIAQTVDRSYGATIEQKKRFKQYFFGCMDPYRYNIQRETDAALTPISEDPIFLPLAVQMPVINLKGSKKNMEFTLLEYWKQNIEPAL</sequence>
<dbReference type="AlphaFoldDB" id="A0A1F7WQP8"/>
<proteinExistence type="predicted"/>
<dbReference type="PANTHER" id="PTHR38339">
    <property type="entry name" value="TRANSGLUTAMINASE DOMAIN PROTEIN"/>
    <property type="match status" value="1"/>
</dbReference>
<name>A0A1F7WQP8_9BACT</name>